<sequence>MIVSHKVRFLFCLVISISLFNSCISRLSRPAITGYIYNYDNTPVAGCKVAEAETDAQGYFYLEEQRTNRFLLTEMLSMEAPPVFFTLDIEKEGYQSYQNDFFQRHGGGRQKGALDNIDTLYIKRVGEQIPIERYLYEDWTFSANKNLDTLYGINKNYRIQNIISNTSGFQDKYGWGQVYRYKSTSIPDSSWSTESYDLLTSLDISLQKEGTYEGKKTRKYLNPWRHRKEYERTYREAYKIPSDSSYSKGRFTISGDIIRFDKRFVKANAVYQIDSIDRDILILICKPD</sequence>
<accession>A0A4R6WM27</accession>
<keyword evidence="2" id="KW-1185">Reference proteome</keyword>
<comment type="caution">
    <text evidence="1">The sequence shown here is derived from an EMBL/GenBank/DDBJ whole genome shotgun (WGS) entry which is preliminary data.</text>
</comment>
<dbReference type="AlphaFoldDB" id="A0A4R6WM27"/>
<evidence type="ECO:0000313" key="2">
    <source>
        <dbReference type="Proteomes" id="UP000295292"/>
    </source>
</evidence>
<dbReference type="EMBL" id="SNYV01000011">
    <property type="protein sequence ID" value="TDQ79141.1"/>
    <property type="molecule type" value="Genomic_DNA"/>
</dbReference>
<proteinExistence type="predicted"/>
<reference evidence="1 2" key="1">
    <citation type="submission" date="2019-03" db="EMBL/GenBank/DDBJ databases">
        <title>Genomic Encyclopedia of Archaeal and Bacterial Type Strains, Phase II (KMG-II): from individual species to whole genera.</title>
        <authorList>
            <person name="Goeker M."/>
        </authorList>
    </citation>
    <scope>NUCLEOTIDE SEQUENCE [LARGE SCALE GENOMIC DNA]</scope>
    <source>
        <strain evidence="1 2">DSM 28353</strain>
    </source>
</reference>
<name>A0A4R6WM27_9SPHI</name>
<evidence type="ECO:0000313" key="1">
    <source>
        <dbReference type="EMBL" id="TDQ79141.1"/>
    </source>
</evidence>
<protein>
    <submittedName>
        <fullName evidence="1">Uncharacterized protein</fullName>
    </submittedName>
</protein>
<gene>
    <name evidence="1" type="ORF">CLV99_0573</name>
</gene>
<organism evidence="1 2">
    <name type="scientific">Sphingobacterium yanglingense</name>
    <dbReference type="NCBI Taxonomy" id="1437280"/>
    <lineage>
        <taxon>Bacteria</taxon>
        <taxon>Pseudomonadati</taxon>
        <taxon>Bacteroidota</taxon>
        <taxon>Sphingobacteriia</taxon>
        <taxon>Sphingobacteriales</taxon>
        <taxon>Sphingobacteriaceae</taxon>
        <taxon>Sphingobacterium</taxon>
    </lineage>
</organism>
<dbReference type="Proteomes" id="UP000295292">
    <property type="component" value="Unassembled WGS sequence"/>
</dbReference>